<evidence type="ECO:0000259" key="2">
    <source>
        <dbReference type="Pfam" id="PF06439"/>
    </source>
</evidence>
<keyword evidence="4" id="KW-1185">Reference proteome</keyword>
<accession>A0ABZ1CFK8</accession>
<sequence>MMLPVNRRFISLLVTCLFGAAAARSADAEWHSLFNGRDLAGWTVKITGHELGDNYRDTFRVEDGILKVDYSGYESFDGRFGHLYSDSPYSHYVLRLDYKLTGDSMAGAPPWIHRNSGVMVHSQSPLSMRLDQDWPVSLECQFLAEGTSAGRQTGNACTPGTNLVFNGTFSTDHIIEATSRLYPMDEWIHIEVEVHGHERVIHRVNGVEVLRYERPTLDERDPDARRLLAAGAPPEISFGHIALQAEGQTVWFRNIEIRPLQR</sequence>
<dbReference type="InterPro" id="IPR010496">
    <property type="entry name" value="AL/BT2_dom"/>
</dbReference>
<gene>
    <name evidence="3" type="ORF">K1X11_011370</name>
</gene>
<dbReference type="RefSeq" id="WP_221032067.1">
    <property type="nucleotide sequence ID" value="NZ_CP139781.1"/>
</dbReference>
<dbReference type="Pfam" id="PF06439">
    <property type="entry name" value="3keto-disac_hyd"/>
    <property type="match status" value="1"/>
</dbReference>
<organism evidence="3 4">
    <name type="scientific">Actomonas aquatica</name>
    <dbReference type="NCBI Taxonomy" id="2866162"/>
    <lineage>
        <taxon>Bacteria</taxon>
        <taxon>Pseudomonadati</taxon>
        <taxon>Verrucomicrobiota</taxon>
        <taxon>Opitutia</taxon>
        <taxon>Opitutales</taxon>
        <taxon>Opitutaceae</taxon>
        <taxon>Actomonas</taxon>
    </lineage>
</organism>
<feature type="domain" description="3-keto-alpha-glucoside-1,2-lyase/3-keto-2-hydroxy-glucal hydratase" evidence="2">
    <location>
        <begin position="29"/>
        <end position="258"/>
    </location>
</feature>
<proteinExistence type="predicted"/>
<evidence type="ECO:0000313" key="4">
    <source>
        <dbReference type="Proteomes" id="UP000738431"/>
    </source>
</evidence>
<keyword evidence="1" id="KW-0732">Signal</keyword>
<evidence type="ECO:0000313" key="3">
    <source>
        <dbReference type="EMBL" id="WRQ90008.1"/>
    </source>
</evidence>
<feature type="chain" id="PRO_5046291055" evidence="1">
    <location>
        <begin position="29"/>
        <end position="262"/>
    </location>
</feature>
<protein>
    <submittedName>
        <fullName evidence="3">DUF1080 domain-containing protein</fullName>
    </submittedName>
</protein>
<reference evidence="3 4" key="1">
    <citation type="submission" date="2023-12" db="EMBL/GenBank/DDBJ databases">
        <title>Description of an unclassified Opitutus bacterium of Verrucomicrobiota.</title>
        <authorList>
            <person name="Zhang D.-F."/>
        </authorList>
    </citation>
    <scope>NUCLEOTIDE SEQUENCE [LARGE SCALE GENOMIC DNA]</scope>
    <source>
        <strain evidence="3 4">WL0086</strain>
    </source>
</reference>
<evidence type="ECO:0000256" key="1">
    <source>
        <dbReference type="SAM" id="SignalP"/>
    </source>
</evidence>
<dbReference type="EMBL" id="CP139781">
    <property type="protein sequence ID" value="WRQ90008.1"/>
    <property type="molecule type" value="Genomic_DNA"/>
</dbReference>
<name>A0ABZ1CFK8_9BACT</name>
<dbReference type="Gene3D" id="2.60.120.560">
    <property type="entry name" value="Exo-inulinase, domain 1"/>
    <property type="match status" value="1"/>
</dbReference>
<dbReference type="Proteomes" id="UP000738431">
    <property type="component" value="Chromosome"/>
</dbReference>
<feature type="signal peptide" evidence="1">
    <location>
        <begin position="1"/>
        <end position="28"/>
    </location>
</feature>